<keyword evidence="9" id="KW-1185">Reference proteome</keyword>
<dbReference type="InterPro" id="IPR006665">
    <property type="entry name" value="OmpA-like"/>
</dbReference>
<feature type="domain" description="OmpA-like" evidence="7">
    <location>
        <begin position="486"/>
        <end position="599"/>
    </location>
</feature>
<dbReference type="EMBL" id="JACSIT010000100">
    <property type="protein sequence ID" value="MBC6994733.1"/>
    <property type="molecule type" value="Genomic_DNA"/>
</dbReference>
<dbReference type="InterPro" id="IPR036737">
    <property type="entry name" value="OmpA-like_sf"/>
</dbReference>
<evidence type="ECO:0000259" key="7">
    <source>
        <dbReference type="PROSITE" id="PS51123"/>
    </source>
</evidence>
<dbReference type="PRINTS" id="PR01021">
    <property type="entry name" value="OMPADOMAIN"/>
</dbReference>
<dbReference type="InterPro" id="IPR006664">
    <property type="entry name" value="OMP_bac"/>
</dbReference>
<evidence type="ECO:0000256" key="4">
    <source>
        <dbReference type="PROSITE-ProRule" id="PRU00473"/>
    </source>
</evidence>
<evidence type="ECO:0000313" key="9">
    <source>
        <dbReference type="Proteomes" id="UP000650081"/>
    </source>
</evidence>
<keyword evidence="6" id="KW-0732">Signal</keyword>
<dbReference type="SUPFAM" id="SSF103088">
    <property type="entry name" value="OmpA-like"/>
    <property type="match status" value="1"/>
</dbReference>
<dbReference type="PANTHER" id="PTHR30329:SF21">
    <property type="entry name" value="LIPOPROTEIN YIAD-RELATED"/>
    <property type="match status" value="1"/>
</dbReference>
<evidence type="ECO:0000256" key="2">
    <source>
        <dbReference type="ARBA" id="ARBA00023136"/>
    </source>
</evidence>
<sequence length="599" mass="64843">MKSLLFFLALLSATLQLSGQCATIYFYRPMALTGEAKLAVSYVGGDKLFDLPYGSYVVASACTEGQYFFRVLVEGTVYGDRMELSVRPGQDYYVRVGTSIGIEIPSMKLQEKAKGIREVSRSNGFPQGSRQFSLPAPGATPPTPGPDPVVTGGGGTPGAQRLPGPQTHGGFRFTPTAITKSGALLKIDYQIENLTNADRELFASGLNITFYDQAGNLLKGNGVHCIMGNCVDNAGIDIQVYSENSNGRYIGEGSQGNVMAVIPYGIPVKASITIGGIRNESRTLVRGQVFFWGRSPTNHTDVTDICLNYGPILIPNTQDASNPRRHNMGDQSVEIREAKLENGRVVVSGVWMNNSNTPHQLNISSGRIVNDAGTQQNLEQVRFGGEAQPVAIGSYRSNYPVNASYSLPFTLIAEATNTPVREIRRLTINFGAFELSWDNFTIGQPYAPTPRPSTTPITPPVSSTPGGNYLSYTDFERAASTNGSVQGKKVILENINFNLGSDVILPESFPQLNKLASLLERKPALRLEITGYTDDIGAAVDNLLLSQKRADAVRYYLISKSIAPARMTSLGKGQTESIASNSTEAGRKLNRRVEIRAID</sequence>
<dbReference type="Pfam" id="PF00691">
    <property type="entry name" value="OmpA"/>
    <property type="match status" value="1"/>
</dbReference>
<accession>A0A923PIF1</accession>
<evidence type="ECO:0000256" key="3">
    <source>
        <dbReference type="ARBA" id="ARBA00023237"/>
    </source>
</evidence>
<protein>
    <submittedName>
        <fullName evidence="8">OmpA family protein</fullName>
    </submittedName>
</protein>
<evidence type="ECO:0000256" key="5">
    <source>
        <dbReference type="SAM" id="MobiDB-lite"/>
    </source>
</evidence>
<evidence type="ECO:0000313" key="8">
    <source>
        <dbReference type="EMBL" id="MBC6994733.1"/>
    </source>
</evidence>
<feature type="chain" id="PRO_5037042121" evidence="6">
    <location>
        <begin position="20"/>
        <end position="599"/>
    </location>
</feature>
<feature type="compositionally biased region" description="Polar residues" evidence="5">
    <location>
        <begin position="121"/>
        <end position="132"/>
    </location>
</feature>
<comment type="caution">
    <text evidence="8">The sequence shown here is derived from an EMBL/GenBank/DDBJ whole genome shotgun (WGS) entry which is preliminary data.</text>
</comment>
<evidence type="ECO:0000256" key="1">
    <source>
        <dbReference type="ARBA" id="ARBA00004442"/>
    </source>
</evidence>
<evidence type="ECO:0000256" key="6">
    <source>
        <dbReference type="SAM" id="SignalP"/>
    </source>
</evidence>
<dbReference type="GO" id="GO:0009279">
    <property type="term" value="C:cell outer membrane"/>
    <property type="evidence" value="ECO:0007669"/>
    <property type="project" value="UniProtKB-SubCell"/>
</dbReference>
<dbReference type="InterPro" id="IPR050330">
    <property type="entry name" value="Bact_OuterMem_StrucFunc"/>
</dbReference>
<dbReference type="AlphaFoldDB" id="A0A923PIF1"/>
<reference evidence="8" key="1">
    <citation type="submission" date="2020-08" db="EMBL/GenBank/DDBJ databases">
        <title>Lewinella bacteria from marine environments.</title>
        <authorList>
            <person name="Zhong Y."/>
        </authorList>
    </citation>
    <scope>NUCLEOTIDE SEQUENCE</scope>
    <source>
        <strain evidence="8">KCTC 42187</strain>
    </source>
</reference>
<proteinExistence type="predicted"/>
<feature type="region of interest" description="Disordered" evidence="5">
    <location>
        <begin position="118"/>
        <end position="170"/>
    </location>
</feature>
<dbReference type="Gene3D" id="3.30.1330.60">
    <property type="entry name" value="OmpA-like domain"/>
    <property type="match status" value="1"/>
</dbReference>
<dbReference type="Proteomes" id="UP000650081">
    <property type="component" value="Unassembled WGS sequence"/>
</dbReference>
<dbReference type="CDD" id="cd07185">
    <property type="entry name" value="OmpA_C-like"/>
    <property type="match status" value="1"/>
</dbReference>
<feature type="signal peptide" evidence="6">
    <location>
        <begin position="1"/>
        <end position="19"/>
    </location>
</feature>
<name>A0A923PIF1_9BACT</name>
<keyword evidence="3" id="KW-0998">Cell outer membrane</keyword>
<dbReference type="RefSeq" id="WP_187466797.1">
    <property type="nucleotide sequence ID" value="NZ_JACSIT010000100.1"/>
</dbReference>
<organism evidence="8 9">
    <name type="scientific">Neolewinella lacunae</name>
    <dbReference type="NCBI Taxonomy" id="1517758"/>
    <lineage>
        <taxon>Bacteria</taxon>
        <taxon>Pseudomonadati</taxon>
        <taxon>Bacteroidota</taxon>
        <taxon>Saprospiria</taxon>
        <taxon>Saprospirales</taxon>
        <taxon>Lewinellaceae</taxon>
        <taxon>Neolewinella</taxon>
    </lineage>
</organism>
<dbReference type="PANTHER" id="PTHR30329">
    <property type="entry name" value="STATOR ELEMENT OF FLAGELLAR MOTOR COMPLEX"/>
    <property type="match status" value="1"/>
</dbReference>
<keyword evidence="2 4" id="KW-0472">Membrane</keyword>
<gene>
    <name evidence="8" type="ORF">H9S92_11195</name>
</gene>
<feature type="compositionally biased region" description="Pro residues" evidence="5">
    <location>
        <begin position="138"/>
        <end position="147"/>
    </location>
</feature>
<dbReference type="PROSITE" id="PS51123">
    <property type="entry name" value="OMPA_2"/>
    <property type="match status" value="1"/>
</dbReference>
<comment type="subcellular location">
    <subcellularLocation>
        <location evidence="1">Cell outer membrane</location>
    </subcellularLocation>
</comment>